<dbReference type="GO" id="GO:0071949">
    <property type="term" value="F:FAD binding"/>
    <property type="evidence" value="ECO:0007669"/>
    <property type="project" value="InterPro"/>
</dbReference>
<dbReference type="EMBL" id="CP021109">
    <property type="protein sequence ID" value="ARP88446.1"/>
    <property type="molecule type" value="Genomic_DNA"/>
</dbReference>
<keyword evidence="7" id="KW-0560">Oxidoreductase</keyword>
<dbReference type="EC" id="1.3.1.72" evidence="2"/>
<dbReference type="InterPro" id="IPR036318">
    <property type="entry name" value="FAD-bd_PCMH-like_sf"/>
</dbReference>
<dbReference type="AlphaFoldDB" id="A0A1W6Z585"/>
<evidence type="ECO:0000256" key="2">
    <source>
        <dbReference type="ARBA" id="ARBA00012405"/>
    </source>
</evidence>
<dbReference type="Pfam" id="PF01565">
    <property type="entry name" value="FAD_binding_4"/>
    <property type="match status" value="1"/>
</dbReference>
<dbReference type="SUPFAM" id="SSF55103">
    <property type="entry name" value="FAD-linked oxidases, C-terminal domain"/>
    <property type="match status" value="1"/>
</dbReference>
<proteinExistence type="predicted"/>
<keyword evidence="12" id="KW-1185">Reference proteome</keyword>
<keyword evidence="5" id="KW-0274">FAD</keyword>
<dbReference type="PROSITE" id="PS51387">
    <property type="entry name" value="FAD_PCMH"/>
    <property type="match status" value="1"/>
</dbReference>
<dbReference type="InterPro" id="IPR016164">
    <property type="entry name" value="FAD-linked_Oxase-like_C"/>
</dbReference>
<evidence type="ECO:0000256" key="1">
    <source>
        <dbReference type="ARBA" id="ARBA00004167"/>
    </source>
</evidence>
<evidence type="ECO:0000256" key="7">
    <source>
        <dbReference type="ARBA" id="ARBA00023002"/>
    </source>
</evidence>
<evidence type="ECO:0000256" key="4">
    <source>
        <dbReference type="ARBA" id="ARBA00022692"/>
    </source>
</evidence>
<evidence type="ECO:0000313" key="12">
    <source>
        <dbReference type="Proteomes" id="UP000194139"/>
    </source>
</evidence>
<evidence type="ECO:0000256" key="5">
    <source>
        <dbReference type="ARBA" id="ARBA00022827"/>
    </source>
</evidence>
<keyword evidence="3" id="KW-0285">Flavoprotein</keyword>
<organism evidence="11 12">
    <name type="scientific">Bordetella genomosp. 9</name>
    <dbReference type="NCBI Taxonomy" id="1416803"/>
    <lineage>
        <taxon>Bacteria</taxon>
        <taxon>Pseudomonadati</taxon>
        <taxon>Pseudomonadota</taxon>
        <taxon>Betaproteobacteria</taxon>
        <taxon>Burkholderiales</taxon>
        <taxon>Alcaligenaceae</taxon>
        <taxon>Bordetella</taxon>
    </lineage>
</organism>
<dbReference type="InterPro" id="IPR016166">
    <property type="entry name" value="FAD-bd_PCMH"/>
</dbReference>
<evidence type="ECO:0000256" key="8">
    <source>
        <dbReference type="ARBA" id="ARBA00023136"/>
    </source>
</evidence>
<feature type="domain" description="FAD-binding PCMH-type" evidence="10">
    <location>
        <begin position="1"/>
        <end position="170"/>
    </location>
</feature>
<evidence type="ECO:0000313" key="11">
    <source>
        <dbReference type="EMBL" id="ARP88446.1"/>
    </source>
</evidence>
<evidence type="ECO:0000259" key="10">
    <source>
        <dbReference type="PROSITE" id="PS51387"/>
    </source>
</evidence>
<name>A0A1W6Z585_9BORD</name>
<dbReference type="PANTHER" id="PTHR10801:SF0">
    <property type="entry name" value="DELTA(24)-STEROL REDUCTASE"/>
    <property type="match status" value="1"/>
</dbReference>
<dbReference type="PANTHER" id="PTHR10801">
    <property type="entry name" value="24-DEHYDROCHOLESTEROL REDUCTASE"/>
    <property type="match status" value="1"/>
</dbReference>
<evidence type="ECO:0000256" key="9">
    <source>
        <dbReference type="SAM" id="MobiDB-lite"/>
    </source>
</evidence>
<protein>
    <recommendedName>
        <fullName evidence="2">Delta(24)-sterol reductase</fullName>
        <ecNumber evidence="2">1.3.1.72</ecNumber>
    </recommendedName>
</protein>
<keyword evidence="8" id="KW-0472">Membrane</keyword>
<dbReference type="InterPro" id="IPR040165">
    <property type="entry name" value="Diminuto-like"/>
</dbReference>
<keyword evidence="4" id="KW-0812">Transmembrane</keyword>
<reference evidence="11 12" key="1">
    <citation type="submission" date="2017-05" db="EMBL/GenBank/DDBJ databases">
        <title>Complete and WGS of Bordetella genogroups.</title>
        <authorList>
            <person name="Spilker T."/>
            <person name="LiPuma J."/>
        </authorList>
    </citation>
    <scope>NUCLEOTIDE SEQUENCE [LARGE SCALE GENOMIC DNA]</scope>
    <source>
        <strain evidence="11 12">AU17164</strain>
    </source>
</reference>
<dbReference type="GO" id="GO:0050614">
    <property type="term" value="F:Delta24-sterol reductase activity"/>
    <property type="evidence" value="ECO:0007669"/>
    <property type="project" value="UniProtKB-EC"/>
</dbReference>
<dbReference type="Gene3D" id="3.30.465.10">
    <property type="match status" value="1"/>
</dbReference>
<dbReference type="InterPro" id="IPR016169">
    <property type="entry name" value="FAD-bd_PCMH_sub2"/>
</dbReference>
<evidence type="ECO:0000256" key="6">
    <source>
        <dbReference type="ARBA" id="ARBA00022989"/>
    </source>
</evidence>
<feature type="region of interest" description="Disordered" evidence="9">
    <location>
        <begin position="1"/>
        <end position="34"/>
    </location>
</feature>
<keyword evidence="6" id="KW-1133">Transmembrane helix</keyword>
<sequence>MGAETRTSAAAPGPHAQSESGQSQAPLGLAKRTSNLFRDRTEGAKRRLDLSDFTHVNGVDTEAGTVDVEGLTTYEALVDATLPHGVMPAVVPQLKTITVGGAVAGVGIEATSFRHGLVHDTVTSIDVLLPDGDIVTCAPDNDYRDLFYGFPNSYGTLGYALRLVMRTIPVKPFVRVTHDRYSSPRAFFDAVASACDGDVDFVDGVVFDGNTMVLSTGRFTASAEAASDYTYEQIYYRSLLAKPRDVLTAKGYIWRWDTDWFWCSRNLGAQHPLLRRLYGRSRLNSRTYTGLMRWNSRWGLTRRLARWRGLHPESVIQDVDLPIEEAPAFLDFLLREIGVLPIWICPIRVPASQPSFTLYPVRPGRLYVNFGFWDVVYSRQALPAGHYNRLIELEVMRRGGIKSLYSDSYFSREEFDGAYNMAAYEALKRRYDPNGRMLGVYEKCVGKG</sequence>
<accession>A0A1W6Z585</accession>
<comment type="subcellular location">
    <subcellularLocation>
        <location evidence="1">Membrane</location>
        <topology evidence="1">Single-pass membrane protein</topology>
    </subcellularLocation>
</comment>
<dbReference type="SUPFAM" id="SSF56176">
    <property type="entry name" value="FAD-binding/transporter-associated domain-like"/>
    <property type="match status" value="1"/>
</dbReference>
<dbReference type="InterPro" id="IPR006094">
    <property type="entry name" value="Oxid_FAD_bind_N"/>
</dbReference>
<gene>
    <name evidence="11" type="ORF">CAL13_00880</name>
</gene>
<dbReference type="GO" id="GO:0016020">
    <property type="term" value="C:membrane"/>
    <property type="evidence" value="ECO:0007669"/>
    <property type="project" value="UniProtKB-SubCell"/>
</dbReference>
<dbReference type="Proteomes" id="UP000194139">
    <property type="component" value="Chromosome"/>
</dbReference>
<evidence type="ECO:0000256" key="3">
    <source>
        <dbReference type="ARBA" id="ARBA00022630"/>
    </source>
</evidence>